<dbReference type="EMBL" id="FLRE01000110">
    <property type="protein sequence ID" value="SBT35937.1"/>
    <property type="molecule type" value="Genomic_DNA"/>
</dbReference>
<evidence type="ECO:0000313" key="2">
    <source>
        <dbReference type="EMBL" id="SBT35937.1"/>
    </source>
</evidence>
<dbReference type="Proteomes" id="UP000078550">
    <property type="component" value="Unassembled WGS sequence"/>
</dbReference>
<name>A0A1A8YWJ3_PLAOA</name>
<evidence type="ECO:0000313" key="1">
    <source>
        <dbReference type="EMBL" id="SBT35437.1"/>
    </source>
</evidence>
<dbReference type="EMBL" id="FLRD01000083">
    <property type="protein sequence ID" value="SBT35437.1"/>
    <property type="molecule type" value="Genomic_DNA"/>
</dbReference>
<gene>
    <name evidence="1" type="ORF">POVWA1_027350</name>
    <name evidence="2" type="ORF">POVWA2_027520</name>
</gene>
<sequence>MGRDNTRGKNTQVYALKHDCTFDVDTPAYAEKESHSCTKKGKKIVSPFLLPRFAAPFCRPILSPRFFRCPTRGHLKQT</sequence>
<dbReference type="AlphaFoldDB" id="A0A1A8YWJ3"/>
<proteinExistence type="predicted"/>
<dbReference type="Proteomes" id="UP000078555">
    <property type="component" value="Unassembled WGS sequence"/>
</dbReference>
<accession>A0A1A8YWJ3</accession>
<reference evidence="2" key="2">
    <citation type="submission" date="2016-05" db="EMBL/GenBank/DDBJ databases">
        <authorList>
            <person name="Lavstsen T."/>
            <person name="Jespersen J.S."/>
        </authorList>
    </citation>
    <scope>NUCLEOTIDE SEQUENCE [LARGE SCALE GENOMIC DNA]</scope>
</reference>
<organism evidence="2 3">
    <name type="scientific">Plasmodium ovale wallikeri</name>
    <dbReference type="NCBI Taxonomy" id="864142"/>
    <lineage>
        <taxon>Eukaryota</taxon>
        <taxon>Sar</taxon>
        <taxon>Alveolata</taxon>
        <taxon>Apicomplexa</taxon>
        <taxon>Aconoidasida</taxon>
        <taxon>Haemosporida</taxon>
        <taxon>Plasmodiidae</taxon>
        <taxon>Plasmodium</taxon>
        <taxon>Plasmodium (Plasmodium)</taxon>
    </lineage>
</organism>
<protein>
    <submittedName>
        <fullName evidence="2">Uncharacterized protein</fullName>
    </submittedName>
</protein>
<evidence type="ECO:0000313" key="4">
    <source>
        <dbReference type="Proteomes" id="UP000078555"/>
    </source>
</evidence>
<keyword evidence="4" id="KW-1185">Reference proteome</keyword>
<reference evidence="3 4" key="1">
    <citation type="submission" date="2016-05" db="EMBL/GenBank/DDBJ databases">
        <authorList>
            <person name="Naeem Raeece"/>
        </authorList>
    </citation>
    <scope>NUCLEOTIDE SEQUENCE [LARGE SCALE GENOMIC DNA]</scope>
</reference>
<evidence type="ECO:0000313" key="3">
    <source>
        <dbReference type="Proteomes" id="UP000078550"/>
    </source>
</evidence>